<sequence length="978" mass="107453">MMDANDIAEKGNLPSGINEKGSQLANDHNLTETPTKTSTSWIPRIKLNRRQKVILAIASVYYPVLVWSIIKGRTRVDLINPSGTTTSDAYLEGLSGQGWSFTTMQDRIDQPTGEQGVFFSQRLNAEHHKKGEKHGDHHKHHRPPFRHITPAQAEEIFFKVPNNDSAAAALLRYTSTEHMAGTGNDHLSALSLKAEWEAHLGLPYSAPFENVFDAGSVENQAAVRGLENATQSQVWVDTYYPIMNTPVSRSLDILLPEGNGLIEWSATLREEIVEGDPTSVLRDEVAVFHGLSVSGDVTAPILFVGYGTKRDFEDLERAGIDAKGTIVLVKYGKVFRGLKVKAAQEAGALGCLIYSDPGDDGEITIDNGYEVYPNGPARNPSSVQRGSVQFLSSYPGDPSTPGYPAYANATRVEGGNQPSIPSLPISYADALPLLKTLEGKGKLAREVGQSGDWPGGLKDVEYFTGPSEKQVRFINEVDTKVTPIWNVFATIPGHIRDEVVVIGNHRDAWVLGGADPSSGSASVNEIMRGFSALLEKGWKPLRTIVIASWDAEEYGLIGSTEWCEDFGDWLGKHVVAYLNVDVSVAGSNLGMSASPSLAHLMRHAAMQVEHPTDKNRSLYSMQDGGDWNTFNLEVKGLSTDIDYEEMFASELKVKALGSGSDYTAFLQRYGVASTDMGYGFGPNDPVYHYHSYVLLLVDYTSRSFFTVSIYDSYTWQEKYGDPGFHRHTAAAKMLGLMALRVANDIVLPLNISQYSLELSSYLEKISSIAASMGVTDQLDFASLHESILKVQNASSALDNQAADALKRLSKLVSEIPHHGHGHHGKGFKASWRKAVRLLKSTLGIQVRPFHHEQQSIHTYEGNALQTRGHHGKQSDSGHKHKHGKGKHPHHGHKRPHMPMPDPKKVKAIKQVLLEIRGINQKLAHYESGFLSKDGLKDREWYLHKGTAPGKWLGYGATTFPALTEGTLPATFISQNNPP</sequence>
<protein>
    <submittedName>
        <fullName evidence="1">Uncharacterized protein</fullName>
    </submittedName>
</protein>
<name>A0ACC2XMX4_9TREE</name>
<evidence type="ECO:0000313" key="2">
    <source>
        <dbReference type="Proteomes" id="UP001234202"/>
    </source>
</evidence>
<reference evidence="1" key="1">
    <citation type="submission" date="2023-04" db="EMBL/GenBank/DDBJ databases">
        <title>Draft Genome sequencing of Naganishia species isolated from polar environments using Oxford Nanopore Technology.</title>
        <authorList>
            <person name="Leo P."/>
            <person name="Venkateswaran K."/>
        </authorList>
    </citation>
    <scope>NUCLEOTIDE SEQUENCE</scope>
    <source>
        <strain evidence="1">DBVPG 5303</strain>
    </source>
</reference>
<gene>
    <name evidence="1" type="ORF">QFC24_003093</name>
</gene>
<proteinExistence type="predicted"/>
<dbReference type="Proteomes" id="UP001234202">
    <property type="component" value="Unassembled WGS sequence"/>
</dbReference>
<accession>A0ACC2XMX4</accession>
<keyword evidence="2" id="KW-1185">Reference proteome</keyword>
<evidence type="ECO:0000313" key="1">
    <source>
        <dbReference type="EMBL" id="KAJ9124725.1"/>
    </source>
</evidence>
<dbReference type="EMBL" id="JASBWV010000009">
    <property type="protein sequence ID" value="KAJ9124725.1"/>
    <property type="molecule type" value="Genomic_DNA"/>
</dbReference>
<comment type="caution">
    <text evidence="1">The sequence shown here is derived from an EMBL/GenBank/DDBJ whole genome shotgun (WGS) entry which is preliminary data.</text>
</comment>
<organism evidence="1 2">
    <name type="scientific">Naganishia onofrii</name>
    <dbReference type="NCBI Taxonomy" id="1851511"/>
    <lineage>
        <taxon>Eukaryota</taxon>
        <taxon>Fungi</taxon>
        <taxon>Dikarya</taxon>
        <taxon>Basidiomycota</taxon>
        <taxon>Agaricomycotina</taxon>
        <taxon>Tremellomycetes</taxon>
        <taxon>Filobasidiales</taxon>
        <taxon>Filobasidiaceae</taxon>
        <taxon>Naganishia</taxon>
    </lineage>
</organism>